<comment type="catalytic activity">
    <reaction evidence="10">
        <text>glucuronate acceptor + UDP-alpha-D-glucuronate = acceptor beta-D-glucuronoside + UDP + H(+)</text>
        <dbReference type="Rhea" id="RHEA:21032"/>
        <dbReference type="ChEBI" id="CHEBI:15378"/>
        <dbReference type="ChEBI" id="CHEBI:58052"/>
        <dbReference type="ChEBI" id="CHEBI:58223"/>
        <dbReference type="ChEBI" id="CHEBI:132367"/>
        <dbReference type="ChEBI" id="CHEBI:132368"/>
        <dbReference type="EC" id="2.4.1.17"/>
    </reaction>
</comment>
<reference evidence="13" key="1">
    <citation type="submission" date="2023-06" db="EMBL/GenBank/DDBJ databases">
        <authorList>
            <person name="Delattre M."/>
        </authorList>
    </citation>
    <scope>NUCLEOTIDE SEQUENCE</scope>
    <source>
        <strain evidence="13">AF72</strain>
    </source>
</reference>
<feature type="transmembrane region" description="Helical" evidence="11">
    <location>
        <begin position="489"/>
        <end position="513"/>
    </location>
</feature>
<dbReference type="Pfam" id="PF00201">
    <property type="entry name" value="UDPGT"/>
    <property type="match status" value="1"/>
</dbReference>
<dbReference type="Gene3D" id="3.40.50.2000">
    <property type="entry name" value="Glycogen Phosphorylase B"/>
    <property type="match status" value="2"/>
</dbReference>
<keyword evidence="5" id="KW-0808">Transferase</keyword>
<dbReference type="EMBL" id="CATQJA010001156">
    <property type="protein sequence ID" value="CAJ0566029.1"/>
    <property type="molecule type" value="Genomic_DNA"/>
</dbReference>
<evidence type="ECO:0000256" key="7">
    <source>
        <dbReference type="ARBA" id="ARBA00022729"/>
    </source>
</evidence>
<keyword evidence="6 11" id="KW-0812">Transmembrane</keyword>
<comment type="subcellular location">
    <subcellularLocation>
        <location evidence="1">Membrane</location>
        <topology evidence="1">Single-pass membrane protein</topology>
    </subcellularLocation>
</comment>
<dbReference type="GO" id="GO:0015020">
    <property type="term" value="F:glucuronosyltransferase activity"/>
    <property type="evidence" value="ECO:0007669"/>
    <property type="project" value="UniProtKB-EC"/>
</dbReference>
<evidence type="ECO:0000256" key="2">
    <source>
        <dbReference type="ARBA" id="ARBA00009995"/>
    </source>
</evidence>
<evidence type="ECO:0000256" key="10">
    <source>
        <dbReference type="ARBA" id="ARBA00047475"/>
    </source>
</evidence>
<sequence length="527" mass="59147">MARILLLLCLIICRSYSLNILVYSPRFGHSHTNFLAKICDTLAEAGHRVVFLEPLFLDKVSAKGPTHPGVEKIELPAPESVRKVFSAQKSDTGGSARWETTLWGDFAVMKKYVALLRFAALEHLKGFYADPDFLSKIRGYHFDLAVSQPMEASGYALFYKLGLEKFVTVFSANPGATYPVIFGAHSAVSWVPTMLSRGIEKMGFRERALNWYYTLLERPVFDSYEGFDEFMFTQESEYPGSKELMLRSSYLLLNSEPLLDFPKPLHAKIVYIGGIAVPKSVEPLSEEFDRILGERSHSVFISFGSMAKSADMPLASRLGLIAAMRMLPDVTFIWKYENLSDPLVKELPQNVYPVAWAPQLALLADKRLSAFVSHAGAGSQQEVAASGRKVLCIPIFADQFANCQQLARVGAAQIFDKNDLNDEEKLVKAVKELLENDGLSKNAEQLAEMIAKKPFTASETLLRHVEFAAKYGPLPQLDPYGRQLSFIQYYLLDVMGILIAALLFTIFIAWKIFQRLFGAIFRKKKVE</sequence>
<evidence type="ECO:0000256" key="1">
    <source>
        <dbReference type="ARBA" id="ARBA00004167"/>
    </source>
</evidence>
<evidence type="ECO:0000256" key="12">
    <source>
        <dbReference type="SAM" id="SignalP"/>
    </source>
</evidence>
<keyword evidence="7 12" id="KW-0732">Signal</keyword>
<gene>
    <name evidence="13" type="ORF">MSPICULIGERA_LOCUS4645</name>
</gene>
<evidence type="ECO:0000313" key="13">
    <source>
        <dbReference type="EMBL" id="CAJ0566029.1"/>
    </source>
</evidence>
<evidence type="ECO:0000256" key="4">
    <source>
        <dbReference type="ARBA" id="ARBA00022676"/>
    </source>
</evidence>
<feature type="signal peptide" evidence="12">
    <location>
        <begin position="1"/>
        <end position="17"/>
    </location>
</feature>
<name>A0AA36CBP4_9BILA</name>
<organism evidence="13 14">
    <name type="scientific">Mesorhabditis spiculigera</name>
    <dbReference type="NCBI Taxonomy" id="96644"/>
    <lineage>
        <taxon>Eukaryota</taxon>
        <taxon>Metazoa</taxon>
        <taxon>Ecdysozoa</taxon>
        <taxon>Nematoda</taxon>
        <taxon>Chromadorea</taxon>
        <taxon>Rhabditida</taxon>
        <taxon>Rhabditina</taxon>
        <taxon>Rhabditomorpha</taxon>
        <taxon>Rhabditoidea</taxon>
        <taxon>Rhabditidae</taxon>
        <taxon>Mesorhabditinae</taxon>
        <taxon>Mesorhabditis</taxon>
    </lineage>
</organism>
<evidence type="ECO:0000256" key="9">
    <source>
        <dbReference type="ARBA" id="ARBA00023136"/>
    </source>
</evidence>
<keyword evidence="14" id="KW-1185">Reference proteome</keyword>
<evidence type="ECO:0000256" key="8">
    <source>
        <dbReference type="ARBA" id="ARBA00022989"/>
    </source>
</evidence>
<keyword evidence="9 11" id="KW-0472">Membrane</keyword>
<dbReference type="Proteomes" id="UP001177023">
    <property type="component" value="Unassembled WGS sequence"/>
</dbReference>
<evidence type="ECO:0000256" key="5">
    <source>
        <dbReference type="ARBA" id="ARBA00022679"/>
    </source>
</evidence>
<dbReference type="PANTHER" id="PTHR48043:SF23">
    <property type="entry name" value="UDP-GLUCURONOSYLTRANSFERASE"/>
    <property type="match status" value="1"/>
</dbReference>
<evidence type="ECO:0000256" key="11">
    <source>
        <dbReference type="SAM" id="Phobius"/>
    </source>
</evidence>
<dbReference type="InterPro" id="IPR050271">
    <property type="entry name" value="UDP-glycosyltransferase"/>
</dbReference>
<comment type="similarity">
    <text evidence="2">Belongs to the UDP-glycosyltransferase family.</text>
</comment>
<feature type="chain" id="PRO_5041318293" description="glucuronosyltransferase" evidence="12">
    <location>
        <begin position="18"/>
        <end position="527"/>
    </location>
</feature>
<feature type="non-terminal residue" evidence="13">
    <location>
        <position position="1"/>
    </location>
</feature>
<keyword evidence="8 11" id="KW-1133">Transmembrane helix</keyword>
<dbReference type="GO" id="GO:0016020">
    <property type="term" value="C:membrane"/>
    <property type="evidence" value="ECO:0007669"/>
    <property type="project" value="UniProtKB-SubCell"/>
</dbReference>
<dbReference type="EC" id="2.4.1.17" evidence="3"/>
<evidence type="ECO:0000256" key="3">
    <source>
        <dbReference type="ARBA" id="ARBA00012544"/>
    </source>
</evidence>
<accession>A0AA36CBP4</accession>
<dbReference type="CDD" id="cd03784">
    <property type="entry name" value="GT1_Gtf-like"/>
    <property type="match status" value="1"/>
</dbReference>
<evidence type="ECO:0000313" key="14">
    <source>
        <dbReference type="Proteomes" id="UP001177023"/>
    </source>
</evidence>
<dbReference type="FunFam" id="3.40.50.2000:FF:000038">
    <property type="entry name" value="UDP-GlucuronosylTransferase"/>
    <property type="match status" value="1"/>
</dbReference>
<evidence type="ECO:0000256" key="6">
    <source>
        <dbReference type="ARBA" id="ARBA00022692"/>
    </source>
</evidence>
<protein>
    <recommendedName>
        <fullName evidence="3">glucuronosyltransferase</fullName>
        <ecNumber evidence="3">2.4.1.17</ecNumber>
    </recommendedName>
</protein>
<dbReference type="PANTHER" id="PTHR48043">
    <property type="entry name" value="EG:EG0003.4 PROTEIN-RELATED"/>
    <property type="match status" value="1"/>
</dbReference>
<dbReference type="InterPro" id="IPR002213">
    <property type="entry name" value="UDP_glucos_trans"/>
</dbReference>
<dbReference type="SUPFAM" id="SSF53756">
    <property type="entry name" value="UDP-Glycosyltransferase/glycogen phosphorylase"/>
    <property type="match status" value="1"/>
</dbReference>
<comment type="caution">
    <text evidence="13">The sequence shown here is derived from an EMBL/GenBank/DDBJ whole genome shotgun (WGS) entry which is preliminary data.</text>
</comment>
<dbReference type="AlphaFoldDB" id="A0AA36CBP4"/>
<proteinExistence type="inferred from homology"/>
<keyword evidence="4" id="KW-0328">Glycosyltransferase</keyword>